<keyword evidence="2" id="KW-1185">Reference proteome</keyword>
<sequence length="171" mass="19661">MSRKKKILKLQITECLNKIEALKSLISNEQEFLVKITDLHRAYRSLMASFENVEYKKRDIEEIEGDGFCSFKLGDMNIVFSDSLGILSVDMGNQAINKHVFDQIKKYNLNLQKNKVVEYLCIYEGFNSTKCNICGTFLIPQDLSIPIIKEIEQGEILSFHVECYTPDSVYG</sequence>
<dbReference type="Proteomes" id="UP000740883">
    <property type="component" value="Unassembled WGS sequence"/>
</dbReference>
<proteinExistence type="predicted"/>
<dbReference type="EMBL" id="SBJO01000096">
    <property type="protein sequence ID" value="KAF9763142.1"/>
    <property type="molecule type" value="Genomic_DNA"/>
</dbReference>
<evidence type="ECO:0000313" key="1">
    <source>
        <dbReference type="EMBL" id="KAF9763142.1"/>
    </source>
</evidence>
<gene>
    <name evidence="1" type="ORF">NGRA_1474</name>
</gene>
<protein>
    <submittedName>
        <fullName evidence="1">Uncharacterized protein</fullName>
    </submittedName>
</protein>
<reference evidence="1 2" key="1">
    <citation type="journal article" date="2020" name="Genome Biol. Evol.">
        <title>Comparative genomics of strictly vertically transmitted, feminizing microsporidia endosymbionts of amphipod crustaceans.</title>
        <authorList>
            <person name="Cormier A."/>
            <person name="Chebbi M.A."/>
            <person name="Giraud I."/>
            <person name="Wattier R."/>
            <person name="Teixeira M."/>
            <person name="Gilbert C."/>
            <person name="Rigaud T."/>
            <person name="Cordaux R."/>
        </authorList>
    </citation>
    <scope>NUCLEOTIDE SEQUENCE [LARGE SCALE GENOMIC DNA]</scope>
    <source>
        <strain evidence="1 2">Ou3-Ou53</strain>
    </source>
</reference>
<evidence type="ECO:0000313" key="2">
    <source>
        <dbReference type="Proteomes" id="UP000740883"/>
    </source>
</evidence>
<dbReference type="OrthoDB" id="2191313at2759"/>
<organism evidence="1 2">
    <name type="scientific">Nosema granulosis</name>
    <dbReference type="NCBI Taxonomy" id="83296"/>
    <lineage>
        <taxon>Eukaryota</taxon>
        <taxon>Fungi</taxon>
        <taxon>Fungi incertae sedis</taxon>
        <taxon>Microsporidia</taxon>
        <taxon>Nosematidae</taxon>
        <taxon>Nosema</taxon>
    </lineage>
</organism>
<dbReference type="AlphaFoldDB" id="A0A9P6GZZ5"/>
<accession>A0A9P6GZZ5</accession>
<comment type="caution">
    <text evidence="1">The sequence shown here is derived from an EMBL/GenBank/DDBJ whole genome shotgun (WGS) entry which is preliminary data.</text>
</comment>
<name>A0A9P6GZZ5_9MICR</name>